<feature type="non-terminal residue" evidence="1">
    <location>
        <position position="1"/>
    </location>
</feature>
<keyword evidence="2" id="KW-1185">Reference proteome</keyword>
<dbReference type="Proteomes" id="UP000800040">
    <property type="component" value="Unassembled WGS sequence"/>
</dbReference>
<organism evidence="1 2">
    <name type="scientific">Decorospora gaudefroyi</name>
    <dbReference type="NCBI Taxonomy" id="184978"/>
    <lineage>
        <taxon>Eukaryota</taxon>
        <taxon>Fungi</taxon>
        <taxon>Dikarya</taxon>
        <taxon>Ascomycota</taxon>
        <taxon>Pezizomycotina</taxon>
        <taxon>Dothideomycetes</taxon>
        <taxon>Pleosporomycetidae</taxon>
        <taxon>Pleosporales</taxon>
        <taxon>Pleosporineae</taxon>
        <taxon>Pleosporaceae</taxon>
        <taxon>Decorospora</taxon>
    </lineage>
</organism>
<evidence type="ECO:0000313" key="2">
    <source>
        <dbReference type="Proteomes" id="UP000800040"/>
    </source>
</evidence>
<proteinExistence type="predicted"/>
<accession>A0A6A5KL55</accession>
<sequence length="144" mass="15725">KGPAERIGVQWQKVAIVEAVPSMAGINALLKAARHGKRSRRGHQCHAKAAPVEICTCMGGLPDGHAKCCQLDALARQLPAPLSMQSGKGCGAPDSALDQWRDAFARDQKDCASGHAAQWEDDMPWDGQSWPRKVVRNIQMFWVQ</sequence>
<dbReference type="EMBL" id="ML975274">
    <property type="protein sequence ID" value="KAF1836341.1"/>
    <property type="molecule type" value="Genomic_DNA"/>
</dbReference>
<reference evidence="1" key="1">
    <citation type="submission" date="2020-01" db="EMBL/GenBank/DDBJ databases">
        <authorList>
            <consortium name="DOE Joint Genome Institute"/>
            <person name="Haridas S."/>
            <person name="Albert R."/>
            <person name="Binder M."/>
            <person name="Bloem J."/>
            <person name="Labutti K."/>
            <person name="Salamov A."/>
            <person name="Andreopoulos B."/>
            <person name="Baker S.E."/>
            <person name="Barry K."/>
            <person name="Bills G."/>
            <person name="Bluhm B.H."/>
            <person name="Cannon C."/>
            <person name="Castanera R."/>
            <person name="Culley D.E."/>
            <person name="Daum C."/>
            <person name="Ezra D."/>
            <person name="Gonzalez J.B."/>
            <person name="Henrissat B."/>
            <person name="Kuo A."/>
            <person name="Liang C."/>
            <person name="Lipzen A."/>
            <person name="Lutzoni F."/>
            <person name="Magnuson J."/>
            <person name="Mondo S."/>
            <person name="Nolan M."/>
            <person name="Ohm R."/>
            <person name="Pangilinan J."/>
            <person name="Park H.-J."/>
            <person name="Ramirez L."/>
            <person name="Alfaro M."/>
            <person name="Sun H."/>
            <person name="Tritt A."/>
            <person name="Yoshinaga Y."/>
            <person name="Zwiers L.-H."/>
            <person name="Turgeon B.G."/>
            <person name="Goodwin S.B."/>
            <person name="Spatafora J.W."/>
            <person name="Crous P.W."/>
            <person name="Grigoriev I.V."/>
        </authorList>
    </citation>
    <scope>NUCLEOTIDE SEQUENCE</scope>
    <source>
        <strain evidence="1">P77</strain>
    </source>
</reference>
<name>A0A6A5KL55_9PLEO</name>
<evidence type="ECO:0000313" key="1">
    <source>
        <dbReference type="EMBL" id="KAF1836341.1"/>
    </source>
</evidence>
<gene>
    <name evidence="1" type="ORF">BDW02DRAFT_493762</name>
</gene>
<protein>
    <submittedName>
        <fullName evidence="1">Uncharacterized protein</fullName>
    </submittedName>
</protein>
<dbReference type="AlphaFoldDB" id="A0A6A5KL55"/>